<dbReference type="EMBL" id="JAESIY010000013">
    <property type="protein sequence ID" value="MBL3658494.1"/>
    <property type="molecule type" value="Genomic_DNA"/>
</dbReference>
<organism evidence="1 2">
    <name type="scientific">Fulvivirga sediminis</name>
    <dbReference type="NCBI Taxonomy" id="2803949"/>
    <lineage>
        <taxon>Bacteria</taxon>
        <taxon>Pseudomonadati</taxon>
        <taxon>Bacteroidota</taxon>
        <taxon>Cytophagia</taxon>
        <taxon>Cytophagales</taxon>
        <taxon>Fulvivirgaceae</taxon>
        <taxon>Fulvivirga</taxon>
    </lineage>
</organism>
<dbReference type="RefSeq" id="WP_202246289.1">
    <property type="nucleotide sequence ID" value="NZ_JAESIY010000013.1"/>
</dbReference>
<reference evidence="1" key="1">
    <citation type="submission" date="2021-01" db="EMBL/GenBank/DDBJ databases">
        <title>Fulvivirga kasyanovii gen. nov., sp nov., a novel member of the phylum Bacteroidetes isolated from seawater in a mussel farm.</title>
        <authorList>
            <person name="Zhao L.-H."/>
            <person name="Wang Z.-J."/>
        </authorList>
    </citation>
    <scope>NUCLEOTIDE SEQUENCE</scope>
    <source>
        <strain evidence="1">2943</strain>
    </source>
</reference>
<dbReference type="AlphaFoldDB" id="A0A937K1D2"/>
<keyword evidence="2" id="KW-1185">Reference proteome</keyword>
<proteinExistence type="predicted"/>
<dbReference type="Proteomes" id="UP000659388">
    <property type="component" value="Unassembled WGS sequence"/>
</dbReference>
<protein>
    <submittedName>
        <fullName evidence="1">Uncharacterized protein</fullName>
    </submittedName>
</protein>
<sequence length="78" mass="9533">MQTNIVTDKVIYILENTLQREAYKRLKTQEKRLLFFKDHFIIRDHESRNLLSYLNCDNVEDFEEKINYLITKIEHQTA</sequence>
<comment type="caution">
    <text evidence="1">The sequence shown here is derived from an EMBL/GenBank/DDBJ whole genome shotgun (WGS) entry which is preliminary data.</text>
</comment>
<evidence type="ECO:0000313" key="2">
    <source>
        <dbReference type="Proteomes" id="UP000659388"/>
    </source>
</evidence>
<name>A0A937K1D2_9BACT</name>
<accession>A0A937K1D2</accession>
<evidence type="ECO:0000313" key="1">
    <source>
        <dbReference type="EMBL" id="MBL3658494.1"/>
    </source>
</evidence>
<gene>
    <name evidence="1" type="ORF">JL102_20240</name>
</gene>